<reference evidence="16 17" key="1">
    <citation type="journal article" date="2021" name="Commun. Biol.">
        <title>The genome of Shorea leprosula (Dipterocarpaceae) highlights the ecological relevance of drought in aseasonal tropical rainforests.</title>
        <authorList>
            <person name="Ng K.K.S."/>
            <person name="Kobayashi M.J."/>
            <person name="Fawcett J.A."/>
            <person name="Hatakeyama M."/>
            <person name="Paape T."/>
            <person name="Ng C.H."/>
            <person name="Ang C.C."/>
            <person name="Tnah L.H."/>
            <person name="Lee C.T."/>
            <person name="Nishiyama T."/>
            <person name="Sese J."/>
            <person name="O'Brien M.J."/>
            <person name="Copetti D."/>
            <person name="Mohd Noor M.I."/>
            <person name="Ong R.C."/>
            <person name="Putra M."/>
            <person name="Sireger I.Z."/>
            <person name="Indrioko S."/>
            <person name="Kosugi Y."/>
            <person name="Izuno A."/>
            <person name="Isagi Y."/>
            <person name="Lee S.L."/>
            <person name="Shimizu K.K."/>
        </authorList>
    </citation>
    <scope>NUCLEOTIDE SEQUENCE [LARGE SCALE GENOMIC DNA]</scope>
    <source>
        <strain evidence="16">214</strain>
    </source>
</reference>
<accession>A0AAV5LBS1</accession>
<dbReference type="PROSITE" id="PS50235">
    <property type="entry name" value="USP_3"/>
    <property type="match status" value="1"/>
</dbReference>
<evidence type="ECO:0000313" key="16">
    <source>
        <dbReference type="EMBL" id="GKV34462.1"/>
    </source>
</evidence>
<dbReference type="SUPFAM" id="SSF144232">
    <property type="entry name" value="HIT/MYND zinc finger-like"/>
    <property type="match status" value="1"/>
</dbReference>
<dbReference type="Pfam" id="PF00443">
    <property type="entry name" value="UCH"/>
    <property type="match status" value="1"/>
</dbReference>
<feature type="compositionally biased region" description="Polar residues" evidence="12">
    <location>
        <begin position="348"/>
        <end position="365"/>
    </location>
</feature>
<protein>
    <recommendedName>
        <fullName evidence="3">ubiquitinyl hydrolase 1</fullName>
        <ecNumber evidence="3">3.4.19.12</ecNumber>
    </recommendedName>
</protein>
<dbReference type="PROSITE" id="PS50865">
    <property type="entry name" value="ZF_MYND_2"/>
    <property type="match status" value="1"/>
</dbReference>
<dbReference type="CDD" id="cd02661">
    <property type="entry name" value="Peptidase_C19E"/>
    <property type="match status" value="1"/>
</dbReference>
<organism evidence="16 17">
    <name type="scientific">Rubroshorea leprosula</name>
    <dbReference type="NCBI Taxonomy" id="152421"/>
    <lineage>
        <taxon>Eukaryota</taxon>
        <taxon>Viridiplantae</taxon>
        <taxon>Streptophyta</taxon>
        <taxon>Embryophyta</taxon>
        <taxon>Tracheophyta</taxon>
        <taxon>Spermatophyta</taxon>
        <taxon>Magnoliopsida</taxon>
        <taxon>eudicotyledons</taxon>
        <taxon>Gunneridae</taxon>
        <taxon>Pentapetalae</taxon>
        <taxon>rosids</taxon>
        <taxon>malvids</taxon>
        <taxon>Malvales</taxon>
        <taxon>Dipterocarpaceae</taxon>
        <taxon>Rubroshorea</taxon>
    </lineage>
</organism>
<dbReference type="Proteomes" id="UP001054252">
    <property type="component" value="Unassembled WGS sequence"/>
</dbReference>
<feature type="domain" description="MYND-type" evidence="15">
    <location>
        <begin position="76"/>
        <end position="113"/>
    </location>
</feature>
<keyword evidence="9" id="KW-0788">Thiol protease</keyword>
<dbReference type="InterPro" id="IPR038765">
    <property type="entry name" value="Papain-like_cys_pep_sf"/>
</dbReference>
<evidence type="ECO:0000259" key="15">
    <source>
        <dbReference type="PROSITE" id="PS50865"/>
    </source>
</evidence>
<evidence type="ECO:0000256" key="3">
    <source>
        <dbReference type="ARBA" id="ARBA00012759"/>
    </source>
</evidence>
<dbReference type="Pfam" id="PF01753">
    <property type="entry name" value="zf-MYND"/>
    <property type="match status" value="1"/>
</dbReference>
<evidence type="ECO:0000313" key="17">
    <source>
        <dbReference type="Proteomes" id="UP001054252"/>
    </source>
</evidence>
<feature type="region of interest" description="Disordered" evidence="12">
    <location>
        <begin position="249"/>
        <end position="316"/>
    </location>
</feature>
<dbReference type="InterPro" id="IPR001394">
    <property type="entry name" value="Peptidase_C19_UCH"/>
</dbReference>
<dbReference type="PROSITE" id="PS00972">
    <property type="entry name" value="USP_1"/>
    <property type="match status" value="1"/>
</dbReference>
<proteinExistence type="inferred from homology"/>
<evidence type="ECO:0000256" key="2">
    <source>
        <dbReference type="ARBA" id="ARBA00009085"/>
    </source>
</evidence>
<evidence type="ECO:0000256" key="5">
    <source>
        <dbReference type="ARBA" id="ARBA00022723"/>
    </source>
</evidence>
<dbReference type="FunFam" id="6.10.140.2220:FF:000006">
    <property type="entry name" value="Ubiquitin carboxyl-terminal hydrolase 15"/>
    <property type="match status" value="1"/>
</dbReference>
<keyword evidence="7" id="KW-0833">Ubl conjugation pathway</keyword>
<comment type="similarity">
    <text evidence="2">Belongs to the peptidase C19 family.</text>
</comment>
<dbReference type="Gene3D" id="6.10.140.2220">
    <property type="match status" value="1"/>
</dbReference>
<keyword evidence="8" id="KW-0378">Hydrolase</keyword>
<feature type="domain" description="USP" evidence="14">
    <location>
        <begin position="464"/>
        <end position="770"/>
    </location>
</feature>
<dbReference type="InterPro" id="IPR028889">
    <property type="entry name" value="USP"/>
</dbReference>
<keyword evidence="13" id="KW-1133">Transmembrane helix</keyword>
<dbReference type="InterPro" id="IPR002893">
    <property type="entry name" value="Znf_MYND"/>
</dbReference>
<dbReference type="EC" id="3.4.19.12" evidence="3"/>
<comment type="catalytic activity">
    <reaction evidence="1">
        <text>Thiol-dependent hydrolysis of ester, thioester, amide, peptide and isopeptide bonds formed by the C-terminal Gly of ubiquitin (a 76-residue protein attached to proteins as an intracellular targeting signal).</text>
        <dbReference type="EC" id="3.4.19.12"/>
    </reaction>
</comment>
<keyword evidence="17" id="KW-1185">Reference proteome</keyword>
<keyword evidence="4" id="KW-0645">Protease</keyword>
<evidence type="ECO:0000256" key="10">
    <source>
        <dbReference type="ARBA" id="ARBA00022833"/>
    </source>
</evidence>
<dbReference type="FunFam" id="3.90.70.10:FF:000026">
    <property type="entry name" value="Ubiquitin carboxyl-terminal hydrolase 15"/>
    <property type="match status" value="1"/>
</dbReference>
<dbReference type="GO" id="GO:0006508">
    <property type="term" value="P:proteolysis"/>
    <property type="evidence" value="ECO:0007669"/>
    <property type="project" value="UniProtKB-KW"/>
</dbReference>
<evidence type="ECO:0000256" key="1">
    <source>
        <dbReference type="ARBA" id="ARBA00000707"/>
    </source>
</evidence>
<comment type="caution">
    <text evidence="16">The sequence shown here is derived from an EMBL/GenBank/DDBJ whole genome shotgun (WGS) entry which is preliminary data.</text>
</comment>
<dbReference type="EMBL" id="BPVZ01000105">
    <property type="protein sequence ID" value="GKV34462.1"/>
    <property type="molecule type" value="Genomic_DNA"/>
</dbReference>
<dbReference type="GO" id="GO:0004843">
    <property type="term" value="F:cysteine-type deubiquitinase activity"/>
    <property type="evidence" value="ECO:0007669"/>
    <property type="project" value="UniProtKB-EC"/>
</dbReference>
<evidence type="ECO:0000259" key="14">
    <source>
        <dbReference type="PROSITE" id="PS50235"/>
    </source>
</evidence>
<keyword evidence="6 11" id="KW-0863">Zinc-finger</keyword>
<keyword evidence="13" id="KW-0812">Transmembrane</keyword>
<dbReference type="AlphaFoldDB" id="A0AAV5LBS1"/>
<evidence type="ECO:0000256" key="8">
    <source>
        <dbReference type="ARBA" id="ARBA00022801"/>
    </source>
</evidence>
<keyword evidence="10" id="KW-0862">Zinc</keyword>
<dbReference type="InterPro" id="IPR050164">
    <property type="entry name" value="Peptidase_C19"/>
</dbReference>
<evidence type="ECO:0000256" key="12">
    <source>
        <dbReference type="SAM" id="MobiDB-lite"/>
    </source>
</evidence>
<evidence type="ECO:0000256" key="7">
    <source>
        <dbReference type="ARBA" id="ARBA00022786"/>
    </source>
</evidence>
<dbReference type="GO" id="GO:0008270">
    <property type="term" value="F:zinc ion binding"/>
    <property type="evidence" value="ECO:0007669"/>
    <property type="project" value="UniProtKB-KW"/>
</dbReference>
<dbReference type="GO" id="GO:0005829">
    <property type="term" value="C:cytosol"/>
    <property type="evidence" value="ECO:0007669"/>
    <property type="project" value="TreeGrafter"/>
</dbReference>
<evidence type="ECO:0000256" key="6">
    <source>
        <dbReference type="ARBA" id="ARBA00022771"/>
    </source>
</evidence>
<dbReference type="Gene3D" id="3.90.70.10">
    <property type="entry name" value="Cysteine proteinases"/>
    <property type="match status" value="1"/>
</dbReference>
<evidence type="ECO:0000256" key="4">
    <source>
        <dbReference type="ARBA" id="ARBA00022670"/>
    </source>
</evidence>
<name>A0AAV5LBS1_9ROSI</name>
<dbReference type="PANTHER" id="PTHR24006:SF685">
    <property type="entry name" value="UBIQUITIN CARBOXYL-TERMINAL HYDROLASE 15"/>
    <property type="match status" value="1"/>
</dbReference>
<keyword evidence="13" id="KW-0472">Membrane</keyword>
<evidence type="ECO:0000256" key="9">
    <source>
        <dbReference type="ARBA" id="ARBA00022807"/>
    </source>
</evidence>
<feature type="transmembrane region" description="Helical" evidence="13">
    <location>
        <begin position="7"/>
        <end position="27"/>
    </location>
</feature>
<evidence type="ECO:0000256" key="11">
    <source>
        <dbReference type="PROSITE-ProRule" id="PRU00134"/>
    </source>
</evidence>
<dbReference type="PANTHER" id="PTHR24006">
    <property type="entry name" value="UBIQUITIN CARBOXYL-TERMINAL HYDROLASE"/>
    <property type="match status" value="1"/>
</dbReference>
<sequence>MLEPREADIPVLFLVLVVLPLVAYFLLGKWSEAAKKQERISLLAQLAAEEACRAEAMAAASVIPLVPSVKNGLHVCARCSGPATTRCSRCKAVRYCSGRCQIIHWRQIHKEECLQMETSGSSASPKFAPFEDSVLLGDSMNEQFFGYLNKHAVVGKEPSDDLIHSSINIGALSSVNCSQVDYSKSSLGESRISDKKVSWKSNKEISRREDTAGFDSCDYATRRRATNLSSANSSTSQDAFIRHKLRSNDSTLSEEISKQRNADGTNVHLYGDSERSTMNENHTYQAQHGDLPEPRSNGECSSSSYLEKPGATGHETENNVVLNKGNLVHNTFHDETVDLNHSELTRSKGGTSKGSLPAGTKTSKLPKSPIKICREQPCSEIGGKEQVGDESKISRMQGGIPVQVSNGVGKMDIMKMMGLRKSTKLSRQDAPEFFGNKPKKMKMLFPYEEFVKLFQYEVFGLSPRGLLNCGNSCYANAVLQCLTGTRPLIIYLLRKIHSRACYGKDWCLMCELEQHVMMLRESGGAVSPSRILLHMRSINYQIGDGSQEDAHEFLRLLVASMQSICLEGLGGEEKVDSRLQETTFIQHTFGGRLRSKVKCLRCYHESERYENIMDLTLEIYGRVESLEDALTQFTNPEDLDGENMYRCGRCAAYVRARKQLSIHEAPNILTIVLKRFQEGRYGKINKCISFPELLDMVPFMTGTVDIPPLYLLYAVVVHLDTLNASFSGHYVSYVKDLQDNWFRIDDTEVHPVSISQVMSEGAYILFYTRSSPRPQRALTEKAWRKQASVLARHSTSKSEKPSCAVQSESNGHFVVSEPYSDLRPEVANGFTNQMSNGILRRSANMMETYQEPAGVEFSDATSSDWSLFTSSDEASFTTESTRDSFSTVDYADMSNADPFSIFNNLYAPESSSCNTVSCRLFSNTTAQTRYILEEKGYVVESYVSPQPVNGALTARNLKRVSGSSGEFHSDSNHGMFVQYGSNPKYPLNQTSGHCKP</sequence>
<gene>
    <name evidence="16" type="ORF">SLEP1_g42834</name>
</gene>
<feature type="region of interest" description="Disordered" evidence="12">
    <location>
        <begin position="342"/>
        <end position="366"/>
    </location>
</feature>
<dbReference type="GO" id="GO:0016579">
    <property type="term" value="P:protein deubiquitination"/>
    <property type="evidence" value="ECO:0007669"/>
    <property type="project" value="InterPro"/>
</dbReference>
<dbReference type="InterPro" id="IPR018200">
    <property type="entry name" value="USP_CS"/>
</dbReference>
<keyword evidence="5" id="KW-0479">Metal-binding</keyword>
<dbReference type="GO" id="GO:0005634">
    <property type="term" value="C:nucleus"/>
    <property type="evidence" value="ECO:0007669"/>
    <property type="project" value="TreeGrafter"/>
</dbReference>
<dbReference type="SUPFAM" id="SSF54001">
    <property type="entry name" value="Cysteine proteinases"/>
    <property type="match status" value="1"/>
</dbReference>
<evidence type="ECO:0000256" key="13">
    <source>
        <dbReference type="SAM" id="Phobius"/>
    </source>
</evidence>